<evidence type="ECO:0000256" key="10">
    <source>
        <dbReference type="ARBA" id="ARBA00025810"/>
    </source>
</evidence>
<dbReference type="Gene3D" id="3.20.20.70">
    <property type="entry name" value="Aldolase class I"/>
    <property type="match status" value="1"/>
</dbReference>
<keyword evidence="2" id="KW-0963">Cytoplasm</keyword>
<reference evidence="13 14" key="2">
    <citation type="journal article" date="2010" name="Stand. Genomic Sci.">
        <title>Complete genome sequence of Desulfohalobium retbaense type strain (HR(100)).</title>
        <authorList>
            <person name="Spring S."/>
            <person name="Nolan M."/>
            <person name="Lapidus A."/>
            <person name="Glavina Del Rio T."/>
            <person name="Copeland A."/>
            <person name="Tice H."/>
            <person name="Cheng J.F."/>
            <person name="Lucas S."/>
            <person name="Land M."/>
            <person name="Chen F."/>
            <person name="Bruce D."/>
            <person name="Goodwin L."/>
            <person name="Pitluck S."/>
            <person name="Ivanova N."/>
            <person name="Mavromatis K."/>
            <person name="Mikhailova N."/>
            <person name="Pati A."/>
            <person name="Chen A."/>
            <person name="Palaniappan K."/>
            <person name="Hauser L."/>
            <person name="Chang Y.J."/>
            <person name="Jeffries C.D."/>
            <person name="Munk C."/>
            <person name="Kiss H."/>
            <person name="Chain P."/>
            <person name="Han C."/>
            <person name="Brettin T."/>
            <person name="Detter J.C."/>
            <person name="Schuler E."/>
            <person name="Goker M."/>
            <person name="Rohde M."/>
            <person name="Bristow J."/>
            <person name="Eisen J.A."/>
            <person name="Markowitz V."/>
            <person name="Hugenholtz P."/>
            <person name="Kyrpides N.C."/>
            <person name="Klenk H.P."/>
        </authorList>
    </citation>
    <scope>NUCLEOTIDE SEQUENCE [LARGE SCALE GENOMIC DNA]</scope>
    <source>
        <strain evidence="14">ATCC 49802 / DSM 20745 / S 6022</strain>
    </source>
</reference>
<dbReference type="GO" id="GO:0046872">
    <property type="term" value="F:metal ion binding"/>
    <property type="evidence" value="ECO:0007669"/>
    <property type="project" value="UniProtKB-KW"/>
</dbReference>
<evidence type="ECO:0000256" key="3">
    <source>
        <dbReference type="ARBA" id="ARBA00022630"/>
    </source>
</evidence>
<comment type="subunit">
    <text evidence="10">Homooctamer. Dimer of tetramers.</text>
</comment>
<name>D1C991_SPHTD</name>
<reference evidence="14" key="1">
    <citation type="submission" date="2009-11" db="EMBL/GenBank/DDBJ databases">
        <title>The complete chromosome 2 of Sphaerobacter thermophilus DSM 20745.</title>
        <authorList>
            <person name="Lucas S."/>
            <person name="Copeland A."/>
            <person name="Lapidus A."/>
            <person name="Glavina del Rio T."/>
            <person name="Dalin E."/>
            <person name="Tice H."/>
            <person name="Bruce D."/>
            <person name="Goodwin L."/>
            <person name="Pitluck S."/>
            <person name="Kyrpides N."/>
            <person name="Mavromatis K."/>
            <person name="Ivanova N."/>
            <person name="Mikhailova N."/>
            <person name="LaButti K.M."/>
            <person name="Clum A."/>
            <person name="Sun H.I."/>
            <person name="Brettin T."/>
            <person name="Detter J.C."/>
            <person name="Han C."/>
            <person name="Larimer F."/>
            <person name="Land M."/>
            <person name="Hauser L."/>
            <person name="Markowitz V."/>
            <person name="Cheng J.F."/>
            <person name="Hugenholtz P."/>
            <person name="Woyke T."/>
            <person name="Wu D."/>
            <person name="Steenblock K."/>
            <person name="Schneider S."/>
            <person name="Pukall R."/>
            <person name="Goeker M."/>
            <person name="Klenk H.P."/>
            <person name="Eisen J.A."/>
        </authorList>
    </citation>
    <scope>NUCLEOTIDE SEQUENCE [LARGE SCALE GENOMIC DNA]</scope>
    <source>
        <strain evidence="14">ATCC 49802 / DSM 20745 / S 6022</strain>
    </source>
</reference>
<feature type="compositionally biased region" description="Basic residues" evidence="11">
    <location>
        <begin position="1"/>
        <end position="10"/>
    </location>
</feature>
<protein>
    <submittedName>
        <fullName evidence="13">Isopentenyl-diphosphate Delta-isomerase</fullName>
        <ecNumber evidence="13">5.3.3.2</ecNumber>
    </submittedName>
</protein>
<dbReference type="KEGG" id="sti:Sthe_2981"/>
<evidence type="ECO:0000313" key="14">
    <source>
        <dbReference type="Proteomes" id="UP000002027"/>
    </source>
</evidence>
<sequence>MTVRSGRRRGQLAADAQSAPKAASTPRAAPDSTPAPSPVWSALTLLPNPLPEIALANVDTSVRFLGREISLPVLLLASQPSEELGKLAALAQSRRLPLSIGDVSALATDPALPASLQGLRLRAPDAILLGEIPATALVPQPDQAAHDLDRLAEAPHQAGLSGLIVRLDFDQAVLAGNSTPDATGALDAIAALIRRLRLPVLVRCASGLARHTARGLVERGVAGLLVAGTGPIPTAAGGGTPAPEQPQPRSLATVFAGWGIPTVAAIRMLRSVGAPVISDGAVETGLDAAKAIALGADLIALTPPVDSSLSGEDALAAWLDTFTAEIRAAMFLAGALRIGGLRQIPFVATGETREWLEAAESLWRTDVGD</sequence>
<dbReference type="InterPro" id="IPR000262">
    <property type="entry name" value="FMN-dep_DH"/>
</dbReference>
<dbReference type="Proteomes" id="UP000002027">
    <property type="component" value="Chromosome 2"/>
</dbReference>
<dbReference type="RefSeq" id="WP_012873419.1">
    <property type="nucleotide sequence ID" value="NC_013524.1"/>
</dbReference>
<dbReference type="InterPro" id="IPR013785">
    <property type="entry name" value="Aldolase_TIM"/>
</dbReference>
<dbReference type="GO" id="GO:0016491">
    <property type="term" value="F:oxidoreductase activity"/>
    <property type="evidence" value="ECO:0007669"/>
    <property type="project" value="InterPro"/>
</dbReference>
<dbReference type="SUPFAM" id="SSF51395">
    <property type="entry name" value="FMN-linked oxidoreductases"/>
    <property type="match status" value="1"/>
</dbReference>
<dbReference type="PANTHER" id="PTHR43665">
    <property type="entry name" value="ISOPENTENYL-DIPHOSPHATE DELTA-ISOMERASE"/>
    <property type="match status" value="1"/>
</dbReference>
<dbReference type="STRING" id="479434.Sthe_2981"/>
<keyword evidence="14" id="KW-1185">Reference proteome</keyword>
<dbReference type="GO" id="GO:0004452">
    <property type="term" value="F:isopentenyl-diphosphate delta-isomerase activity"/>
    <property type="evidence" value="ECO:0007669"/>
    <property type="project" value="UniProtKB-EC"/>
</dbReference>
<keyword evidence="9 13" id="KW-0413">Isomerase</keyword>
<evidence type="ECO:0000256" key="1">
    <source>
        <dbReference type="ARBA" id="ARBA00001917"/>
    </source>
</evidence>
<evidence type="ECO:0000256" key="4">
    <source>
        <dbReference type="ARBA" id="ARBA00022643"/>
    </source>
</evidence>
<dbReference type="GO" id="GO:0008299">
    <property type="term" value="P:isoprenoid biosynthetic process"/>
    <property type="evidence" value="ECO:0007669"/>
    <property type="project" value="UniProtKB-KW"/>
</dbReference>
<evidence type="ECO:0000256" key="11">
    <source>
        <dbReference type="SAM" id="MobiDB-lite"/>
    </source>
</evidence>
<dbReference type="EMBL" id="CP001824">
    <property type="protein sequence ID" value="ACZ40384.1"/>
    <property type="molecule type" value="Genomic_DNA"/>
</dbReference>
<evidence type="ECO:0000256" key="2">
    <source>
        <dbReference type="ARBA" id="ARBA00022490"/>
    </source>
</evidence>
<evidence type="ECO:0000313" key="13">
    <source>
        <dbReference type="EMBL" id="ACZ40384.1"/>
    </source>
</evidence>
<dbReference type="eggNOG" id="COG1304">
    <property type="taxonomic scope" value="Bacteria"/>
</dbReference>
<evidence type="ECO:0000256" key="9">
    <source>
        <dbReference type="ARBA" id="ARBA00023235"/>
    </source>
</evidence>
<accession>D1C991</accession>
<evidence type="ECO:0000259" key="12">
    <source>
        <dbReference type="Pfam" id="PF01070"/>
    </source>
</evidence>
<keyword evidence="4" id="KW-0288">FMN</keyword>
<gene>
    <name evidence="13" type="ordered locus">Sthe_2981</name>
</gene>
<dbReference type="Pfam" id="PF01070">
    <property type="entry name" value="FMN_dh"/>
    <property type="match status" value="1"/>
</dbReference>
<feature type="region of interest" description="Disordered" evidence="11">
    <location>
        <begin position="1"/>
        <end position="37"/>
    </location>
</feature>
<organism evidence="13 14">
    <name type="scientific">Sphaerobacter thermophilus (strain ATCC 49802 / DSM 20745 / KCCM 41009 / NCIMB 13125 / S 6022)</name>
    <dbReference type="NCBI Taxonomy" id="479434"/>
    <lineage>
        <taxon>Bacteria</taxon>
        <taxon>Pseudomonadati</taxon>
        <taxon>Thermomicrobiota</taxon>
        <taxon>Thermomicrobia</taxon>
        <taxon>Sphaerobacterales</taxon>
        <taxon>Sphaerobacterineae</taxon>
        <taxon>Sphaerobacteraceae</taxon>
        <taxon>Sphaerobacter</taxon>
    </lineage>
</organism>
<dbReference type="PANTHER" id="PTHR43665:SF1">
    <property type="entry name" value="ISOPENTENYL-DIPHOSPHATE DELTA-ISOMERASE"/>
    <property type="match status" value="1"/>
</dbReference>
<dbReference type="HOGENOM" id="CLU_065515_1_0_0"/>
<keyword evidence="8" id="KW-0414">Isoprene biosynthesis</keyword>
<feature type="compositionally biased region" description="Low complexity" evidence="11">
    <location>
        <begin position="13"/>
        <end position="23"/>
    </location>
</feature>
<evidence type="ECO:0000256" key="5">
    <source>
        <dbReference type="ARBA" id="ARBA00022723"/>
    </source>
</evidence>
<dbReference type="InParanoid" id="D1C991"/>
<keyword evidence="5" id="KW-0479">Metal-binding</keyword>
<dbReference type="InterPro" id="IPR011179">
    <property type="entry name" value="IPdP_isomerase"/>
</dbReference>
<dbReference type="OrthoDB" id="9795032at2"/>
<dbReference type="EC" id="5.3.3.2" evidence="13"/>
<comment type="cofactor">
    <cofactor evidence="1">
        <name>FMN</name>
        <dbReference type="ChEBI" id="CHEBI:58210"/>
    </cofactor>
</comment>
<evidence type="ECO:0000256" key="7">
    <source>
        <dbReference type="ARBA" id="ARBA00022857"/>
    </source>
</evidence>
<dbReference type="AlphaFoldDB" id="D1C991"/>
<proteinExistence type="predicted"/>
<evidence type="ECO:0000256" key="6">
    <source>
        <dbReference type="ARBA" id="ARBA00022842"/>
    </source>
</evidence>
<evidence type="ECO:0000256" key="8">
    <source>
        <dbReference type="ARBA" id="ARBA00023229"/>
    </source>
</evidence>
<feature type="domain" description="FMN-dependent dehydrogenase" evidence="12">
    <location>
        <begin position="178"/>
        <end position="341"/>
    </location>
</feature>
<keyword evidence="7" id="KW-0521">NADP</keyword>
<dbReference type="GO" id="GO:0010181">
    <property type="term" value="F:FMN binding"/>
    <property type="evidence" value="ECO:0007669"/>
    <property type="project" value="InterPro"/>
</dbReference>
<keyword evidence="6" id="KW-0460">Magnesium</keyword>
<keyword evidence="3" id="KW-0285">Flavoprotein</keyword>